<reference evidence="1" key="1">
    <citation type="journal article" date="2021" name="Proc. Natl. Acad. Sci. U.S.A.">
        <title>A Catalog of Tens of Thousands of Viruses from Human Metagenomes Reveals Hidden Associations with Chronic Diseases.</title>
        <authorList>
            <person name="Tisza M.J."/>
            <person name="Buck C.B."/>
        </authorList>
    </citation>
    <scope>NUCLEOTIDE SEQUENCE</scope>
    <source>
        <strain evidence="1">Ctsfh5</strain>
    </source>
</reference>
<protein>
    <submittedName>
        <fullName evidence="1">Uncharacterized protein</fullName>
    </submittedName>
</protein>
<dbReference type="EMBL" id="BK015369">
    <property type="protein sequence ID" value="DAE03616.1"/>
    <property type="molecule type" value="Genomic_DNA"/>
</dbReference>
<evidence type="ECO:0000313" key="1">
    <source>
        <dbReference type="EMBL" id="DAE03616.1"/>
    </source>
</evidence>
<name>A0A8S5PAB4_9CAUD</name>
<sequence>MTGKTDRHCSMCACWQYNERIEQKHGMGSGICKRDSEVKGCDRKACLLYEERTKT</sequence>
<organism evidence="1">
    <name type="scientific">Siphoviridae sp. ctsfh5</name>
    <dbReference type="NCBI Taxonomy" id="2825697"/>
    <lineage>
        <taxon>Viruses</taxon>
        <taxon>Duplodnaviria</taxon>
        <taxon>Heunggongvirae</taxon>
        <taxon>Uroviricota</taxon>
        <taxon>Caudoviricetes</taxon>
    </lineage>
</organism>
<accession>A0A8S5PAB4</accession>
<proteinExistence type="predicted"/>